<evidence type="ECO:0000313" key="3">
    <source>
        <dbReference type="Proteomes" id="UP000631653"/>
    </source>
</evidence>
<proteinExistence type="predicted"/>
<organism evidence="2 3">
    <name type="scientific">Acetobacter conturbans</name>
    <dbReference type="NCBI Taxonomy" id="1737472"/>
    <lineage>
        <taxon>Bacteria</taxon>
        <taxon>Pseudomonadati</taxon>
        <taxon>Pseudomonadota</taxon>
        <taxon>Alphaproteobacteria</taxon>
        <taxon>Acetobacterales</taxon>
        <taxon>Acetobacteraceae</taxon>
        <taxon>Acetobacter</taxon>
    </lineage>
</organism>
<protein>
    <submittedName>
        <fullName evidence="2">DUF1178 family protein</fullName>
    </submittedName>
</protein>
<dbReference type="EMBL" id="WOSY01000002">
    <property type="protein sequence ID" value="NHN87489.1"/>
    <property type="molecule type" value="Genomic_DNA"/>
</dbReference>
<feature type="compositionally biased region" description="Low complexity" evidence="1">
    <location>
        <begin position="66"/>
        <end position="77"/>
    </location>
</feature>
<keyword evidence="3" id="KW-1185">Reference proteome</keyword>
<dbReference type="InterPro" id="IPR009562">
    <property type="entry name" value="DUF1178"/>
</dbReference>
<dbReference type="Proteomes" id="UP000631653">
    <property type="component" value="Unassembled WGS sequence"/>
</dbReference>
<accession>A0ABX0K183</accession>
<evidence type="ECO:0000313" key="2">
    <source>
        <dbReference type="EMBL" id="NHN87489.1"/>
    </source>
</evidence>
<comment type="caution">
    <text evidence="2">The sequence shown here is derived from an EMBL/GenBank/DDBJ whole genome shotgun (WGS) entry which is preliminary data.</text>
</comment>
<sequence>MILYQLRCTADHEFEGWFGNSAAFEDQAARGLLSCPYCGTTQVDRALMAPALRMASRSEKKEPEPSAESTPPALPLAGMPDALLAVLQKARQEVESHCENVGEQFADEALRIHRGDAEERGIYGSMTDDEHERLEEEGVSVQRLPWVPRAEG</sequence>
<dbReference type="PIRSF" id="PIRSF032131">
    <property type="entry name" value="UCP032131"/>
    <property type="match status" value="1"/>
</dbReference>
<dbReference type="RefSeq" id="WP_173568792.1">
    <property type="nucleotide sequence ID" value="NZ_WOSY01000002.1"/>
</dbReference>
<feature type="region of interest" description="Disordered" evidence="1">
    <location>
        <begin position="51"/>
        <end position="77"/>
    </location>
</feature>
<name>A0ABX0K183_9PROT</name>
<evidence type="ECO:0000256" key="1">
    <source>
        <dbReference type="SAM" id="MobiDB-lite"/>
    </source>
</evidence>
<reference evidence="2 3" key="1">
    <citation type="journal article" date="2020" name="Int. J. Syst. Evol. Microbiol.">
        <title>Novel acetic acid bacteria from cider fermentations: Acetobacter conturbans sp. nov. and Acetobacter fallax sp. nov.</title>
        <authorList>
            <person name="Sombolestani A.S."/>
            <person name="Cleenwerck I."/>
            <person name="Cnockaert M."/>
            <person name="Borremans W."/>
            <person name="Wieme A.D."/>
            <person name="De Vuyst L."/>
            <person name="Vandamme P."/>
        </authorList>
    </citation>
    <scope>NUCLEOTIDE SEQUENCE [LARGE SCALE GENOMIC DNA]</scope>
    <source>
        <strain evidence="2 3">LMG 1627</strain>
    </source>
</reference>
<dbReference type="Pfam" id="PF06676">
    <property type="entry name" value="DUF1178"/>
    <property type="match status" value="1"/>
</dbReference>
<gene>
    <name evidence="2" type="ORF">GOB81_02425</name>
</gene>